<dbReference type="InterPro" id="IPR036890">
    <property type="entry name" value="HATPase_C_sf"/>
</dbReference>
<dbReference type="Gene3D" id="1.10.287.130">
    <property type="match status" value="1"/>
</dbReference>
<dbReference type="CDD" id="cd00082">
    <property type="entry name" value="HisKA"/>
    <property type="match status" value="1"/>
</dbReference>
<dbReference type="Proteomes" id="UP000590442">
    <property type="component" value="Unassembled WGS sequence"/>
</dbReference>
<dbReference type="CDD" id="cd00130">
    <property type="entry name" value="PAS"/>
    <property type="match status" value="1"/>
</dbReference>
<evidence type="ECO:0000259" key="6">
    <source>
        <dbReference type="PROSITE" id="PS50109"/>
    </source>
</evidence>
<dbReference type="InterPro" id="IPR036097">
    <property type="entry name" value="HisK_dim/P_sf"/>
</dbReference>
<dbReference type="Gene3D" id="3.30.450.20">
    <property type="entry name" value="PAS domain"/>
    <property type="match status" value="1"/>
</dbReference>
<dbReference type="InterPro" id="IPR003594">
    <property type="entry name" value="HATPase_dom"/>
</dbReference>
<evidence type="ECO:0000256" key="5">
    <source>
        <dbReference type="ARBA" id="ARBA00022777"/>
    </source>
</evidence>
<name>A0A846QMC7_9FLAO</name>
<dbReference type="InterPro" id="IPR005467">
    <property type="entry name" value="His_kinase_dom"/>
</dbReference>
<evidence type="ECO:0000313" key="7">
    <source>
        <dbReference type="EMBL" id="NJB70136.1"/>
    </source>
</evidence>
<feature type="domain" description="Histidine kinase" evidence="6">
    <location>
        <begin position="148"/>
        <end position="358"/>
    </location>
</feature>
<dbReference type="PROSITE" id="PS50109">
    <property type="entry name" value="HIS_KIN"/>
    <property type="match status" value="1"/>
</dbReference>
<evidence type="ECO:0000256" key="4">
    <source>
        <dbReference type="ARBA" id="ARBA00022679"/>
    </source>
</evidence>
<proteinExistence type="predicted"/>
<dbReference type="InterPro" id="IPR013656">
    <property type="entry name" value="PAS_4"/>
</dbReference>
<dbReference type="EC" id="2.7.13.3" evidence="2"/>
<dbReference type="SUPFAM" id="SSF47384">
    <property type="entry name" value="Homodimeric domain of signal transducing histidine kinase"/>
    <property type="match status" value="1"/>
</dbReference>
<protein>
    <recommendedName>
        <fullName evidence="2">histidine kinase</fullName>
        <ecNumber evidence="2">2.7.13.3</ecNumber>
    </recommendedName>
</protein>
<keyword evidence="3" id="KW-0597">Phosphoprotein</keyword>
<dbReference type="SUPFAM" id="SSF55874">
    <property type="entry name" value="ATPase domain of HSP90 chaperone/DNA topoisomerase II/histidine kinase"/>
    <property type="match status" value="1"/>
</dbReference>
<dbReference type="InterPro" id="IPR000014">
    <property type="entry name" value="PAS"/>
</dbReference>
<dbReference type="GO" id="GO:0000155">
    <property type="term" value="F:phosphorelay sensor kinase activity"/>
    <property type="evidence" value="ECO:0007669"/>
    <property type="project" value="InterPro"/>
</dbReference>
<keyword evidence="5 7" id="KW-0418">Kinase</keyword>
<keyword evidence="4" id="KW-0808">Transferase</keyword>
<evidence type="ECO:0000313" key="8">
    <source>
        <dbReference type="Proteomes" id="UP000590442"/>
    </source>
</evidence>
<evidence type="ECO:0000256" key="2">
    <source>
        <dbReference type="ARBA" id="ARBA00012438"/>
    </source>
</evidence>
<reference evidence="7 8" key="1">
    <citation type="submission" date="2020-03" db="EMBL/GenBank/DDBJ databases">
        <title>Genomic Encyclopedia of Type Strains, Phase IV (KMG-IV): sequencing the most valuable type-strain genomes for metagenomic binning, comparative biology and taxonomic classification.</title>
        <authorList>
            <person name="Goeker M."/>
        </authorList>
    </citation>
    <scope>NUCLEOTIDE SEQUENCE [LARGE SCALE GENOMIC DNA]</scope>
    <source>
        <strain evidence="7 8">DSM 29762</strain>
    </source>
</reference>
<dbReference type="EMBL" id="JAATJJ010000001">
    <property type="protein sequence ID" value="NJB70136.1"/>
    <property type="molecule type" value="Genomic_DNA"/>
</dbReference>
<gene>
    <name evidence="7" type="ORF">GGR42_000598</name>
</gene>
<dbReference type="PANTHER" id="PTHR43304:SF1">
    <property type="entry name" value="PAC DOMAIN-CONTAINING PROTEIN"/>
    <property type="match status" value="1"/>
</dbReference>
<dbReference type="Gene3D" id="3.30.565.10">
    <property type="entry name" value="Histidine kinase-like ATPase, C-terminal domain"/>
    <property type="match status" value="1"/>
</dbReference>
<dbReference type="SUPFAM" id="SSF55785">
    <property type="entry name" value="PYP-like sensor domain (PAS domain)"/>
    <property type="match status" value="1"/>
</dbReference>
<dbReference type="Pfam" id="PF08448">
    <property type="entry name" value="PAS_4"/>
    <property type="match status" value="1"/>
</dbReference>
<evidence type="ECO:0000256" key="3">
    <source>
        <dbReference type="ARBA" id="ARBA00022553"/>
    </source>
</evidence>
<dbReference type="RefSeq" id="WP_167960677.1">
    <property type="nucleotide sequence ID" value="NZ_JAATJJ010000001.1"/>
</dbReference>
<dbReference type="InterPro" id="IPR003661">
    <property type="entry name" value="HisK_dim/P_dom"/>
</dbReference>
<accession>A0A846QMC7</accession>
<sequence length="358" mass="40281">MENNTTQLRAAFFDMSHSPYIILDENLILIDINTNALANIPVNKKDIIGKKFTDLFPDAPNNRLNAYREVINTGVPIDVEEVKLCLPSGEFVFFVKVFRVGEGIGFAALNITKMINTIDSQKKVALKLKDFNTRLKQRNKDLEVFSYVAAHDIKAPLTNIHTLLSFLENEGLIKKSGRPVFLKVIQSLDIMTSKLKALNDVIALKYSLSEKQELVTFKEIITNVKSEISEDIKKFDVQIREDFSQCNAILYNPEQLHSVLQNLLTNSIKYRNPNISPIIKISTKKENGKCVLKISDNGIGINMKLGQNKMFGLFKRMHTHVEGLGVGLYIVKSIITSHGGSIKVTSKINQGTKFKIVL</sequence>
<dbReference type="InterPro" id="IPR004358">
    <property type="entry name" value="Sig_transdc_His_kin-like_C"/>
</dbReference>
<dbReference type="Pfam" id="PF02518">
    <property type="entry name" value="HATPase_c"/>
    <property type="match status" value="1"/>
</dbReference>
<comment type="catalytic activity">
    <reaction evidence="1">
        <text>ATP + protein L-histidine = ADP + protein N-phospho-L-histidine.</text>
        <dbReference type="EC" id="2.7.13.3"/>
    </reaction>
</comment>
<dbReference type="PANTHER" id="PTHR43304">
    <property type="entry name" value="PHYTOCHROME-LIKE PROTEIN CPH1"/>
    <property type="match status" value="1"/>
</dbReference>
<dbReference type="PRINTS" id="PR00344">
    <property type="entry name" value="BCTRLSENSOR"/>
</dbReference>
<dbReference type="InterPro" id="IPR035965">
    <property type="entry name" value="PAS-like_dom_sf"/>
</dbReference>
<dbReference type="AlphaFoldDB" id="A0A846QMC7"/>
<organism evidence="7 8">
    <name type="scientific">Saonia flava</name>
    <dbReference type="NCBI Taxonomy" id="523696"/>
    <lineage>
        <taxon>Bacteria</taxon>
        <taxon>Pseudomonadati</taxon>
        <taxon>Bacteroidota</taxon>
        <taxon>Flavobacteriia</taxon>
        <taxon>Flavobacteriales</taxon>
        <taxon>Flavobacteriaceae</taxon>
        <taxon>Saonia</taxon>
    </lineage>
</organism>
<keyword evidence="8" id="KW-1185">Reference proteome</keyword>
<comment type="caution">
    <text evidence="7">The sequence shown here is derived from an EMBL/GenBank/DDBJ whole genome shotgun (WGS) entry which is preliminary data.</text>
</comment>
<dbReference type="SMART" id="SM00387">
    <property type="entry name" value="HATPase_c"/>
    <property type="match status" value="1"/>
</dbReference>
<dbReference type="InterPro" id="IPR052162">
    <property type="entry name" value="Sensor_kinase/Photoreceptor"/>
</dbReference>
<evidence type="ECO:0000256" key="1">
    <source>
        <dbReference type="ARBA" id="ARBA00000085"/>
    </source>
</evidence>